<feature type="signal peptide" evidence="5">
    <location>
        <begin position="1"/>
        <end position="21"/>
    </location>
</feature>
<keyword evidence="3 4" id="KW-0443">Lipid metabolism</keyword>
<evidence type="ECO:0000256" key="4">
    <source>
        <dbReference type="PROSITE-ProRule" id="PRU01161"/>
    </source>
</evidence>
<dbReference type="RefSeq" id="XP_005780750.1">
    <property type="nucleotide sequence ID" value="XM_005780693.1"/>
</dbReference>
<dbReference type="PaxDb" id="2903-EOD28321"/>
<proteinExistence type="predicted"/>
<keyword evidence="5" id="KW-0732">Signal</keyword>
<reference evidence="7" key="2">
    <citation type="submission" date="2024-10" db="UniProtKB">
        <authorList>
            <consortium name="EnsemblProtists"/>
        </authorList>
    </citation>
    <scope>IDENTIFICATION</scope>
</reference>
<accession>A0A0D3JXT6</accession>
<dbReference type="Pfam" id="PF01734">
    <property type="entry name" value="Patatin"/>
    <property type="match status" value="1"/>
</dbReference>
<evidence type="ECO:0000256" key="2">
    <source>
        <dbReference type="ARBA" id="ARBA00022963"/>
    </source>
</evidence>
<keyword evidence="1 4" id="KW-0378">Hydrolase</keyword>
<feature type="active site" description="Proton acceptor" evidence="4">
    <location>
        <position position="308"/>
    </location>
</feature>
<dbReference type="InterPro" id="IPR016035">
    <property type="entry name" value="Acyl_Trfase/lysoPLipase"/>
</dbReference>
<dbReference type="GeneID" id="17273866"/>
<dbReference type="PROSITE" id="PS51635">
    <property type="entry name" value="PNPLA"/>
    <property type="match status" value="1"/>
</dbReference>
<dbReference type="EnsemblProtists" id="EOD28321">
    <property type="protein sequence ID" value="EOD28321"/>
    <property type="gene ID" value="EMIHUDRAFT_463071"/>
</dbReference>
<name>A0A0D3JXT6_EMIH1</name>
<dbReference type="eggNOG" id="ENOG502RPUA">
    <property type="taxonomic scope" value="Eukaryota"/>
</dbReference>
<feature type="short sequence motif" description="GXSXG" evidence="4">
    <location>
        <begin position="140"/>
        <end position="144"/>
    </location>
</feature>
<evidence type="ECO:0000256" key="1">
    <source>
        <dbReference type="ARBA" id="ARBA00022801"/>
    </source>
</evidence>
<dbReference type="Proteomes" id="UP000013827">
    <property type="component" value="Unassembled WGS sequence"/>
</dbReference>
<sequence length="479" mass="52545">MPLAISCALALSLARAPALRAAERSVRRETRHVERARPGNSRQRLAVESQSSFRELLAAGAKYSQLDVRGNSSALEQRLHPVAEAMQARRAVGSRPGARTDGIKIALAVEGGGMRGCVAAGMVAAIHHLGLTDSLDAVYGSSAGSLIGAYLLSRQDPRYGCSIYYEELPKAGRRFIDLRNVLRSLGLGALRVTPAGVSDLVQRRLGMPVLNLDQLLVEIVQRRKPLDFDRLWAGQPDQPLRVVASATASEGCGSWRSLPELAHCMRASMLLPGICGPVVPLNNSRGEARLRGTDRKSITSPLVEPHADAMLFEPIPYRLAVREGATHVLVLRTRPDGVNVVRRQSIFERLIAWRFFERKMRMPHMYKHMRDQQHRQRYAEDILLLNEAAKQSQADSGIHIRWRSGPGPPEPVQLCQVALQPGERGPEVSNLQTDAGVLAPLAHEGGSPLDGWQLALEVFPDSILEEVRASMAKPKPKPT</sequence>
<dbReference type="PANTHER" id="PTHR14226">
    <property type="entry name" value="NEUROPATHY TARGET ESTERASE/SWISS CHEESE D.MELANOGASTER"/>
    <property type="match status" value="1"/>
</dbReference>
<dbReference type="Gene3D" id="3.40.1090.10">
    <property type="entry name" value="Cytosolic phospholipase A2 catalytic domain"/>
    <property type="match status" value="1"/>
</dbReference>
<keyword evidence="8" id="KW-1185">Reference proteome</keyword>
<dbReference type="InterPro" id="IPR050301">
    <property type="entry name" value="NTE"/>
</dbReference>
<evidence type="ECO:0000256" key="3">
    <source>
        <dbReference type="ARBA" id="ARBA00023098"/>
    </source>
</evidence>
<dbReference type="PANTHER" id="PTHR14226:SF64">
    <property type="entry name" value="PNPLA DOMAIN-CONTAINING PROTEIN"/>
    <property type="match status" value="1"/>
</dbReference>
<feature type="chain" id="PRO_5044291593" description="PNPLA domain-containing protein" evidence="5">
    <location>
        <begin position="22"/>
        <end position="479"/>
    </location>
</feature>
<dbReference type="GO" id="GO:0052689">
    <property type="term" value="F:carboxylic ester hydrolase activity"/>
    <property type="evidence" value="ECO:0007669"/>
    <property type="project" value="UniProtKB-ARBA"/>
</dbReference>
<dbReference type="GO" id="GO:0016042">
    <property type="term" value="P:lipid catabolic process"/>
    <property type="evidence" value="ECO:0007669"/>
    <property type="project" value="UniProtKB-UniRule"/>
</dbReference>
<evidence type="ECO:0000259" key="6">
    <source>
        <dbReference type="PROSITE" id="PS51635"/>
    </source>
</evidence>
<dbReference type="AlphaFoldDB" id="A0A0D3JXT6"/>
<organism evidence="7 8">
    <name type="scientific">Emiliania huxleyi (strain CCMP1516)</name>
    <dbReference type="NCBI Taxonomy" id="280463"/>
    <lineage>
        <taxon>Eukaryota</taxon>
        <taxon>Haptista</taxon>
        <taxon>Haptophyta</taxon>
        <taxon>Prymnesiophyceae</taxon>
        <taxon>Isochrysidales</taxon>
        <taxon>Noelaerhabdaceae</taxon>
        <taxon>Emiliania</taxon>
    </lineage>
</organism>
<evidence type="ECO:0000313" key="8">
    <source>
        <dbReference type="Proteomes" id="UP000013827"/>
    </source>
</evidence>
<dbReference type="GO" id="GO:0016298">
    <property type="term" value="F:lipase activity"/>
    <property type="evidence" value="ECO:0007669"/>
    <property type="project" value="UniProtKB-ARBA"/>
</dbReference>
<dbReference type="HOGENOM" id="CLU_595101_0_0_1"/>
<feature type="active site" description="Nucleophile" evidence="4">
    <location>
        <position position="142"/>
    </location>
</feature>
<dbReference type="KEGG" id="ehx:EMIHUDRAFT_463071"/>
<reference evidence="8" key="1">
    <citation type="journal article" date="2013" name="Nature">
        <title>Pan genome of the phytoplankton Emiliania underpins its global distribution.</title>
        <authorList>
            <person name="Read B.A."/>
            <person name="Kegel J."/>
            <person name="Klute M.J."/>
            <person name="Kuo A."/>
            <person name="Lefebvre S.C."/>
            <person name="Maumus F."/>
            <person name="Mayer C."/>
            <person name="Miller J."/>
            <person name="Monier A."/>
            <person name="Salamov A."/>
            <person name="Young J."/>
            <person name="Aguilar M."/>
            <person name="Claverie J.M."/>
            <person name="Frickenhaus S."/>
            <person name="Gonzalez K."/>
            <person name="Herman E.K."/>
            <person name="Lin Y.C."/>
            <person name="Napier J."/>
            <person name="Ogata H."/>
            <person name="Sarno A.F."/>
            <person name="Shmutz J."/>
            <person name="Schroeder D."/>
            <person name="de Vargas C."/>
            <person name="Verret F."/>
            <person name="von Dassow P."/>
            <person name="Valentin K."/>
            <person name="Van de Peer Y."/>
            <person name="Wheeler G."/>
            <person name="Dacks J.B."/>
            <person name="Delwiche C.F."/>
            <person name="Dyhrman S.T."/>
            <person name="Glockner G."/>
            <person name="John U."/>
            <person name="Richards T."/>
            <person name="Worden A.Z."/>
            <person name="Zhang X."/>
            <person name="Grigoriev I.V."/>
            <person name="Allen A.E."/>
            <person name="Bidle K."/>
            <person name="Borodovsky M."/>
            <person name="Bowler C."/>
            <person name="Brownlee C."/>
            <person name="Cock J.M."/>
            <person name="Elias M."/>
            <person name="Gladyshev V.N."/>
            <person name="Groth M."/>
            <person name="Guda C."/>
            <person name="Hadaegh A."/>
            <person name="Iglesias-Rodriguez M.D."/>
            <person name="Jenkins J."/>
            <person name="Jones B.M."/>
            <person name="Lawson T."/>
            <person name="Leese F."/>
            <person name="Lindquist E."/>
            <person name="Lobanov A."/>
            <person name="Lomsadze A."/>
            <person name="Malik S.B."/>
            <person name="Marsh M.E."/>
            <person name="Mackinder L."/>
            <person name="Mock T."/>
            <person name="Mueller-Roeber B."/>
            <person name="Pagarete A."/>
            <person name="Parker M."/>
            <person name="Probert I."/>
            <person name="Quesneville H."/>
            <person name="Raines C."/>
            <person name="Rensing S.A."/>
            <person name="Riano-Pachon D.M."/>
            <person name="Richier S."/>
            <person name="Rokitta S."/>
            <person name="Shiraiwa Y."/>
            <person name="Soanes D.M."/>
            <person name="van der Giezen M."/>
            <person name="Wahlund T.M."/>
            <person name="Williams B."/>
            <person name="Wilson W."/>
            <person name="Wolfe G."/>
            <person name="Wurch L.L."/>
        </authorList>
    </citation>
    <scope>NUCLEOTIDE SEQUENCE</scope>
</reference>
<protein>
    <recommendedName>
        <fullName evidence="6">PNPLA domain-containing protein</fullName>
    </recommendedName>
</protein>
<evidence type="ECO:0000313" key="7">
    <source>
        <dbReference type="EnsemblProtists" id="EOD28321"/>
    </source>
</evidence>
<evidence type="ECO:0000256" key="5">
    <source>
        <dbReference type="SAM" id="SignalP"/>
    </source>
</evidence>
<dbReference type="SUPFAM" id="SSF52151">
    <property type="entry name" value="FabD/lysophospholipase-like"/>
    <property type="match status" value="1"/>
</dbReference>
<feature type="short sequence motif" description="GXGXXG" evidence="4">
    <location>
        <begin position="111"/>
        <end position="116"/>
    </location>
</feature>
<dbReference type="InterPro" id="IPR002641">
    <property type="entry name" value="PNPLA_dom"/>
</dbReference>
<feature type="domain" description="PNPLA" evidence="6">
    <location>
        <begin position="107"/>
        <end position="321"/>
    </location>
</feature>
<comment type="caution">
    <text evidence="4">Lacks conserved residue(s) required for the propagation of feature annotation.</text>
</comment>
<keyword evidence="2 4" id="KW-0442">Lipid degradation</keyword>